<evidence type="ECO:0000256" key="4">
    <source>
        <dbReference type="RuleBase" id="RU003345"/>
    </source>
</evidence>
<dbReference type="FunFam" id="3.40.605.10:FF:000007">
    <property type="entry name" value="NAD/NADP-dependent betaine aldehyde dehydrogenase"/>
    <property type="match status" value="1"/>
</dbReference>
<evidence type="ECO:0000256" key="1">
    <source>
        <dbReference type="ARBA" id="ARBA00009986"/>
    </source>
</evidence>
<organism evidence="7 8">
    <name type="scientific">Mycolicibacterium agri</name>
    <name type="common">Mycobacterium agri</name>
    <dbReference type="NCBI Taxonomy" id="36811"/>
    <lineage>
        <taxon>Bacteria</taxon>
        <taxon>Bacillati</taxon>
        <taxon>Actinomycetota</taxon>
        <taxon>Actinomycetes</taxon>
        <taxon>Mycobacteriales</taxon>
        <taxon>Mycobacteriaceae</taxon>
        <taxon>Mycolicibacterium</taxon>
    </lineage>
</organism>
<keyword evidence="2 4" id="KW-0560">Oxidoreductase</keyword>
<gene>
    <name evidence="7" type="ORF">CQY20_02120</name>
    <name evidence="6" type="ORF">MAGR_42430</name>
</gene>
<feature type="active site" evidence="3">
    <location>
        <position position="245"/>
    </location>
</feature>
<dbReference type="PROSITE" id="PS00687">
    <property type="entry name" value="ALDEHYDE_DEHYDR_GLU"/>
    <property type="match status" value="1"/>
</dbReference>
<evidence type="ECO:0000313" key="8">
    <source>
        <dbReference type="Proteomes" id="UP000220914"/>
    </source>
</evidence>
<dbReference type="InterPro" id="IPR015590">
    <property type="entry name" value="Aldehyde_DH_dom"/>
</dbReference>
<dbReference type="Gene3D" id="3.40.309.10">
    <property type="entry name" value="Aldehyde Dehydrogenase, Chain A, domain 2"/>
    <property type="match status" value="1"/>
</dbReference>
<dbReference type="GO" id="GO:0016620">
    <property type="term" value="F:oxidoreductase activity, acting on the aldehyde or oxo group of donors, NAD or NADP as acceptor"/>
    <property type="evidence" value="ECO:0007669"/>
    <property type="project" value="InterPro"/>
</dbReference>
<name>A0A2A7NFV3_MYCAG</name>
<dbReference type="AlphaFoldDB" id="A0A2A7NFV3"/>
<dbReference type="PANTHER" id="PTHR11699">
    <property type="entry name" value="ALDEHYDE DEHYDROGENASE-RELATED"/>
    <property type="match status" value="1"/>
</dbReference>
<proteinExistence type="inferred from homology"/>
<dbReference type="InterPro" id="IPR029510">
    <property type="entry name" value="Ald_DH_CS_GLU"/>
</dbReference>
<dbReference type="OrthoDB" id="6882680at2"/>
<dbReference type="InterPro" id="IPR016163">
    <property type="entry name" value="Ald_DH_C"/>
</dbReference>
<dbReference type="Pfam" id="PF00171">
    <property type="entry name" value="Aldedh"/>
    <property type="match status" value="1"/>
</dbReference>
<dbReference type="Proteomes" id="UP000220914">
    <property type="component" value="Unassembled WGS sequence"/>
</dbReference>
<comment type="caution">
    <text evidence="7">The sequence shown here is derived from an EMBL/GenBank/DDBJ whole genome shotgun (WGS) entry which is preliminary data.</text>
</comment>
<sequence length="461" mass="48461">MIHNIIRGRAVPSSAGGHRDLINPATATVHGRATESGPTDVDDAVGAAQEAFASWRLTTPADRSALMLRAADILESHIEELTDLEVTDTGKPRDATRDEEIPASIDVVRFFAGACRVPEGRSTAEYLDGITSGIRREPVGVCGQIAPWNYPFMMAVWKWAPAVAAGNTVVLKPSELTPSSTSRMAELLADVLPPGVLNVVCGGPDVGAAIAAHPGVAMVSLTGSPRAGRAVAHAAADRFARVHLELGGNAPVIVFDDADLDATVEQVAFAAYYNAGQDCTAASRVLAHQTVYDDVVARLAEAARTTATGPLISAAQRDRVVALLATAPPHAKLVAGGGVPDRDGFYLEPTVVAGLRQDDELVQSEIFGPVITVQSFRTDDDALAMANGVEQGLTASVWTRSHSRALPFLRDLDFGAVSVNSHAPMGSELPHGGFGSSGYGKDLGIYGLDDYTRVKHIAHAW</sequence>
<reference evidence="7 8" key="1">
    <citation type="submission" date="2017-10" db="EMBL/GenBank/DDBJ databases">
        <title>The new phylogeny of genus Mycobacterium.</title>
        <authorList>
            <person name="Tortoli E."/>
            <person name="Trovato A."/>
            <person name="Cirillo D.M."/>
        </authorList>
    </citation>
    <scope>NUCLEOTIDE SEQUENCE [LARGE SCALE GENOMIC DNA]</scope>
    <source>
        <strain evidence="7 8">CCUG37673</strain>
    </source>
</reference>
<dbReference type="SUPFAM" id="SSF53720">
    <property type="entry name" value="ALDH-like"/>
    <property type="match status" value="1"/>
</dbReference>
<comment type="similarity">
    <text evidence="1 4">Belongs to the aldehyde dehydrogenase family.</text>
</comment>
<keyword evidence="8" id="KW-1185">Reference proteome</keyword>
<evidence type="ECO:0000256" key="3">
    <source>
        <dbReference type="PROSITE-ProRule" id="PRU10007"/>
    </source>
</evidence>
<evidence type="ECO:0000313" key="6">
    <source>
        <dbReference type="EMBL" id="GFG52802.1"/>
    </source>
</evidence>
<dbReference type="InterPro" id="IPR016160">
    <property type="entry name" value="Ald_DH_CS_CYS"/>
</dbReference>
<dbReference type="Gene3D" id="3.40.605.10">
    <property type="entry name" value="Aldehyde Dehydrogenase, Chain A, domain 1"/>
    <property type="match status" value="1"/>
</dbReference>
<protein>
    <submittedName>
        <fullName evidence="7">Gamma-aminobutyraldehyde dehydrogenase</fullName>
    </submittedName>
</protein>
<evidence type="ECO:0000259" key="5">
    <source>
        <dbReference type="Pfam" id="PF00171"/>
    </source>
</evidence>
<reference evidence="6 9" key="2">
    <citation type="journal article" date="2019" name="Emerg. Microbes Infect.">
        <title>Comprehensive subspecies identification of 175 nontuberculous mycobacteria species based on 7547 genomic profiles.</title>
        <authorList>
            <person name="Matsumoto Y."/>
            <person name="Kinjo T."/>
            <person name="Motooka D."/>
            <person name="Nabeya D."/>
            <person name="Jung N."/>
            <person name="Uechi K."/>
            <person name="Horii T."/>
            <person name="Iida T."/>
            <person name="Fujita J."/>
            <person name="Nakamura S."/>
        </authorList>
    </citation>
    <scope>NUCLEOTIDE SEQUENCE [LARGE SCALE GENOMIC DNA]</scope>
    <source>
        <strain evidence="6 9">JCM 6377</strain>
    </source>
</reference>
<dbReference type="InterPro" id="IPR016161">
    <property type="entry name" value="Ald_DH/histidinol_DH"/>
</dbReference>
<dbReference type="InterPro" id="IPR016162">
    <property type="entry name" value="Ald_DH_N"/>
</dbReference>
<evidence type="ECO:0000313" key="9">
    <source>
        <dbReference type="Proteomes" id="UP000465302"/>
    </source>
</evidence>
<reference evidence="6" key="3">
    <citation type="submission" date="2020-02" db="EMBL/GenBank/DDBJ databases">
        <authorList>
            <person name="Matsumoto Y."/>
            <person name="Motooka D."/>
            <person name="Nakamura S."/>
        </authorList>
    </citation>
    <scope>NUCLEOTIDE SEQUENCE</scope>
    <source>
        <strain evidence="6">JCM 6377</strain>
    </source>
</reference>
<dbReference type="PROSITE" id="PS00070">
    <property type="entry name" value="ALDEHYDE_DEHYDR_CYS"/>
    <property type="match status" value="1"/>
</dbReference>
<dbReference type="EMBL" id="BLKS01000001">
    <property type="protein sequence ID" value="GFG52802.1"/>
    <property type="molecule type" value="Genomic_DNA"/>
</dbReference>
<dbReference type="Proteomes" id="UP000465302">
    <property type="component" value="Unassembled WGS sequence"/>
</dbReference>
<accession>A0A2A7NFV3</accession>
<evidence type="ECO:0000256" key="2">
    <source>
        <dbReference type="ARBA" id="ARBA00023002"/>
    </source>
</evidence>
<evidence type="ECO:0000313" key="7">
    <source>
        <dbReference type="EMBL" id="PEG42804.1"/>
    </source>
</evidence>
<feature type="domain" description="Aldehyde dehydrogenase" evidence="5">
    <location>
        <begin position="17"/>
        <end position="457"/>
    </location>
</feature>
<dbReference type="EMBL" id="PDCP01000002">
    <property type="protein sequence ID" value="PEG42804.1"/>
    <property type="molecule type" value="Genomic_DNA"/>
</dbReference>